<dbReference type="AlphaFoldDB" id="A0A7W0CBM3"/>
<dbReference type="PIRSF" id="PIRSF000331">
    <property type="entry name" value="HpaA_HpaB"/>
    <property type="match status" value="1"/>
</dbReference>
<evidence type="ECO:0000259" key="5">
    <source>
        <dbReference type="Pfam" id="PF11794"/>
    </source>
</evidence>
<evidence type="ECO:0000256" key="2">
    <source>
        <dbReference type="ARBA" id="ARBA00022827"/>
    </source>
</evidence>
<dbReference type="InterPro" id="IPR046373">
    <property type="entry name" value="Acyl-CoA_Oxase/DH_mid-dom_sf"/>
</dbReference>
<feature type="domain" description="HpaB/PvcC/4-BUDH N-terminal" evidence="5">
    <location>
        <begin position="3"/>
        <end position="267"/>
    </location>
</feature>
<dbReference type="Gene3D" id="1.20.140.10">
    <property type="entry name" value="Butyryl-CoA Dehydrogenase, subunit A, domain 3"/>
    <property type="match status" value="1"/>
</dbReference>
<dbReference type="PANTHER" id="PTHR36117:SF3">
    <property type="entry name" value="4-HYDROXYPHENYLACETATE 3-MONOOXYGENASE-RELATED"/>
    <property type="match status" value="1"/>
</dbReference>
<dbReference type="GO" id="GO:0016627">
    <property type="term" value="F:oxidoreductase activity, acting on the CH-CH group of donors"/>
    <property type="evidence" value="ECO:0007669"/>
    <property type="project" value="InterPro"/>
</dbReference>
<dbReference type="Pfam" id="PF11794">
    <property type="entry name" value="HpaB_N"/>
    <property type="match status" value="1"/>
</dbReference>
<organism evidence="6 7">
    <name type="scientific">Desulfosalsimonas propionicica</name>
    <dbReference type="NCBI Taxonomy" id="332175"/>
    <lineage>
        <taxon>Bacteria</taxon>
        <taxon>Pseudomonadati</taxon>
        <taxon>Thermodesulfobacteriota</taxon>
        <taxon>Desulfobacteria</taxon>
        <taxon>Desulfobacterales</taxon>
        <taxon>Desulfosalsimonadaceae</taxon>
        <taxon>Desulfosalsimonas</taxon>
    </lineage>
</organism>
<protein>
    <submittedName>
        <fullName evidence="6">Aromatic ring hydroxylase</fullName>
    </submittedName>
</protein>
<dbReference type="InterPro" id="IPR024719">
    <property type="entry name" value="HpaB/PvcC/4-BUDH_C"/>
</dbReference>
<evidence type="ECO:0000256" key="1">
    <source>
        <dbReference type="ARBA" id="ARBA00022630"/>
    </source>
</evidence>
<keyword evidence="2" id="KW-0274">FAD</keyword>
<feature type="domain" description="HpaB/PvcC/4-BUDH C-terminal" evidence="4">
    <location>
        <begin position="280"/>
        <end position="484"/>
    </location>
</feature>
<dbReference type="InterPro" id="IPR004925">
    <property type="entry name" value="HpaB/PvcC/4-BUDH"/>
</dbReference>
<evidence type="ECO:0000313" key="6">
    <source>
        <dbReference type="EMBL" id="MBA2882776.1"/>
    </source>
</evidence>
<dbReference type="InterPro" id="IPR009100">
    <property type="entry name" value="AcylCoA_DH/oxidase_NM_dom_sf"/>
</dbReference>
<dbReference type="PANTHER" id="PTHR36117">
    <property type="entry name" value="4-HYDROXYPHENYLACETATE 3-MONOOXYGENASE-RELATED"/>
    <property type="match status" value="1"/>
</dbReference>
<reference evidence="6 7" key="1">
    <citation type="submission" date="2020-07" db="EMBL/GenBank/DDBJ databases">
        <title>Genomic Encyclopedia of Type Strains, Phase IV (KMG-IV): sequencing the most valuable type-strain genomes for metagenomic binning, comparative biology and taxonomic classification.</title>
        <authorList>
            <person name="Goeker M."/>
        </authorList>
    </citation>
    <scope>NUCLEOTIDE SEQUENCE [LARGE SCALE GENOMIC DNA]</scope>
    <source>
        <strain evidence="6 7">DSM 17721</strain>
    </source>
</reference>
<dbReference type="InterPro" id="IPR036250">
    <property type="entry name" value="AcylCo_DH-like_C"/>
</dbReference>
<dbReference type="InterPro" id="IPR024674">
    <property type="entry name" value="HpaB/PvcC/4-BUDH_N"/>
</dbReference>
<dbReference type="Pfam" id="PF03241">
    <property type="entry name" value="HpaB"/>
    <property type="match status" value="1"/>
</dbReference>
<keyword evidence="7" id="KW-1185">Reference proteome</keyword>
<evidence type="ECO:0000259" key="4">
    <source>
        <dbReference type="Pfam" id="PF03241"/>
    </source>
</evidence>
<dbReference type="Proteomes" id="UP000525298">
    <property type="component" value="Unassembled WGS sequence"/>
</dbReference>
<dbReference type="SUPFAM" id="SSF56645">
    <property type="entry name" value="Acyl-CoA dehydrogenase NM domain-like"/>
    <property type="match status" value="1"/>
</dbReference>
<comment type="caution">
    <text evidence="6">The sequence shown here is derived from an EMBL/GenBank/DDBJ whole genome shotgun (WGS) entry which is preliminary data.</text>
</comment>
<keyword evidence="1" id="KW-0285">Flavoprotein</keyword>
<dbReference type="RefSeq" id="WP_181552399.1">
    <property type="nucleotide sequence ID" value="NZ_JACDUS010000012.1"/>
</dbReference>
<evidence type="ECO:0000256" key="3">
    <source>
        <dbReference type="ARBA" id="ARBA00023002"/>
    </source>
</evidence>
<name>A0A7W0CBM3_9BACT</name>
<evidence type="ECO:0000313" key="7">
    <source>
        <dbReference type="Proteomes" id="UP000525298"/>
    </source>
</evidence>
<gene>
    <name evidence="6" type="ORF">HNR65_003131</name>
</gene>
<dbReference type="EMBL" id="JACDUS010000012">
    <property type="protein sequence ID" value="MBA2882776.1"/>
    <property type="molecule type" value="Genomic_DNA"/>
</dbReference>
<dbReference type="Gene3D" id="1.10.3140.10">
    <property type="entry name" value="4-hydroxybutyryl-coa dehydratase, domain 1"/>
    <property type="match status" value="1"/>
</dbReference>
<sequence>MRTKQEYIDGLKKMRRNLYFNGGKIDRDDEVQVSALNVMGMTFDEAASPEGKDLCTATSHLTGETINRFCHVHQSPADLHKKQDMTRYLCKKVGGCIQRCMGVDAINAINAVSFEADKLNSGNTEYHQNFLKWLENFQKNDLVGCCAQTDMKGERLKRPADQADPDMYLHVKEKTKEGIVVKGCKLHISEASIADEILVVPTRALGPNEKDYAVAFAVPADHEGLYQVIHPHNSRPRETYQRGFDGGYTDSYLLFEDTFIPWDRVFLCGENDHGGICALLFALFHRHSYSGCKPALGDVLLGLAATAAEYNGIEKTSHVREMFSEIIKVTELGYAAGYTASDFGKPEVYIPGMGRAPYGPGSYIPDSIYANVGRCLTGEAVFHEQEMLCNIAGGFPSTFPYESDITNPELKPILEKYLKRNPNISVDDQIKFWLYFIENTCTGAAGTMNYGNYHGGGSPIMEQIAITSQYDIKERKRLVKELAGIKVK</sequence>
<dbReference type="SUPFAM" id="SSF47203">
    <property type="entry name" value="Acyl-CoA dehydrogenase C-terminal domain-like"/>
    <property type="match status" value="1"/>
</dbReference>
<accession>A0A7W0CBM3</accession>
<keyword evidence="3" id="KW-0560">Oxidoreductase</keyword>
<proteinExistence type="predicted"/>
<dbReference type="Gene3D" id="2.40.110.10">
    <property type="entry name" value="Butyryl-CoA Dehydrogenase, subunit A, domain 2"/>
    <property type="match status" value="1"/>
</dbReference>